<dbReference type="EMBL" id="QGTR01000002">
    <property type="protein sequence ID" value="PWW02217.1"/>
    <property type="molecule type" value="Genomic_DNA"/>
</dbReference>
<dbReference type="AlphaFoldDB" id="A0A317PN82"/>
<dbReference type="OrthoDB" id="7582980at2"/>
<dbReference type="Pfam" id="PF09550">
    <property type="entry name" value="Phage_TAC_6"/>
    <property type="match status" value="1"/>
</dbReference>
<feature type="region of interest" description="Disordered" evidence="1">
    <location>
        <begin position="67"/>
        <end position="89"/>
    </location>
</feature>
<dbReference type="InterPro" id="IPR019056">
    <property type="entry name" value="Phage_TAC_6"/>
</dbReference>
<proteinExistence type="predicted"/>
<dbReference type="RefSeq" id="WP_110031915.1">
    <property type="nucleotide sequence ID" value="NZ_QGTR01000002.1"/>
</dbReference>
<comment type="caution">
    <text evidence="2">The sequence shown here is derived from an EMBL/GenBank/DDBJ whole genome shotgun (WGS) entry which is preliminary data.</text>
</comment>
<protein>
    <submittedName>
        <fullName evidence="2">Putative phage protein (TIGR02216 family)</fullName>
    </submittedName>
</protein>
<organism evidence="2 3">
    <name type="scientific">Hoeflea marina</name>
    <dbReference type="NCBI Taxonomy" id="274592"/>
    <lineage>
        <taxon>Bacteria</taxon>
        <taxon>Pseudomonadati</taxon>
        <taxon>Pseudomonadota</taxon>
        <taxon>Alphaproteobacteria</taxon>
        <taxon>Hyphomicrobiales</taxon>
        <taxon>Rhizobiaceae</taxon>
        <taxon>Hoeflea</taxon>
    </lineage>
</organism>
<sequence>MTGSGASTEAAFPWAAILGFGLGRLRLPPTQFWALSLPELAALAGPPVAAPAVTGRADLARLMRQFPDRDATPQECVRDTREEGETHGR</sequence>
<reference evidence="2 3" key="1">
    <citation type="submission" date="2018-05" db="EMBL/GenBank/DDBJ databases">
        <title>Genomic Encyclopedia of Type Strains, Phase IV (KMG-IV): sequencing the most valuable type-strain genomes for metagenomic binning, comparative biology and taxonomic classification.</title>
        <authorList>
            <person name="Goeker M."/>
        </authorList>
    </citation>
    <scope>NUCLEOTIDE SEQUENCE [LARGE SCALE GENOMIC DNA]</scope>
    <source>
        <strain evidence="2 3">DSM 16791</strain>
    </source>
</reference>
<evidence type="ECO:0000313" key="3">
    <source>
        <dbReference type="Proteomes" id="UP000246352"/>
    </source>
</evidence>
<name>A0A317PN82_9HYPH</name>
<dbReference type="Proteomes" id="UP000246352">
    <property type="component" value="Unassembled WGS sequence"/>
</dbReference>
<accession>A0A317PN82</accession>
<keyword evidence="3" id="KW-1185">Reference proteome</keyword>
<evidence type="ECO:0000313" key="2">
    <source>
        <dbReference type="EMBL" id="PWW02217.1"/>
    </source>
</evidence>
<evidence type="ECO:0000256" key="1">
    <source>
        <dbReference type="SAM" id="MobiDB-lite"/>
    </source>
</evidence>
<gene>
    <name evidence="2" type="ORF">DFR52_102885</name>
</gene>